<sequence length="486" mass="56829">MWINIQKKKTITIMYDQLDIYHISMECYPVAKVGGLADVVGALPKYQNMMGAKAKVVMPWYNKAFVQQNKFEIIFENTVYLDGNPFYFEILQEESDTLGFELYLVKIHGLTDRDEVYGYRDESMQFIAFQRAVLQWLCWEQRRPDILHCHDYHAGLIPFFTEYCHEYSFLKGVKTIGTIHNGQYQGHMSWEMARFFPEFDQWKWGLLDWDKCINPLAVMIKNAHAFNAVSEGYLEELLAEANGLEELIRQERGKAYGIINGIDTEIWNPKSDPMMDNNYTLKTFAKKRELNKEKLCESYGLNPELPLYAFIGRFAKEKGADVLPDLISRCIWENEGKLNFIVLGSGDKGLEDRFRYLKNVFYVNLAVDLGYKEQLSHQIYSSADFLLMPSRVEPCGLNQMYSMRYGTMPIVRLTGGLKDTVKDIGDDGYGITFRNFNMEDMLHAVNRSLYLYYNLPSDMKDYQKKMMKIDFSWEKSAEKYLNLYMV</sequence>
<dbReference type="GO" id="GO:0009011">
    <property type="term" value="F:alpha-1,4-glucan glucosyltransferase (ADP-glucose donor) activity"/>
    <property type="evidence" value="ECO:0007669"/>
    <property type="project" value="UniProtKB-UniRule"/>
</dbReference>
<evidence type="ECO:0000256" key="8">
    <source>
        <dbReference type="HAMAP-Rule" id="MF_00484"/>
    </source>
</evidence>
<dbReference type="PANTHER" id="PTHR45825:SF11">
    <property type="entry name" value="ALPHA AMYLASE DOMAIN-CONTAINING PROTEIN"/>
    <property type="match status" value="1"/>
</dbReference>
<dbReference type="HOGENOM" id="CLU_009583_18_5_10"/>
<organism evidence="11 12">
    <name type="scientific">Elizabethkingia anophelis NUHP1</name>
    <dbReference type="NCBI Taxonomy" id="1338011"/>
    <lineage>
        <taxon>Bacteria</taxon>
        <taxon>Pseudomonadati</taxon>
        <taxon>Bacteroidota</taxon>
        <taxon>Flavobacteriia</taxon>
        <taxon>Flavobacteriales</taxon>
        <taxon>Weeksellaceae</taxon>
        <taxon>Elizabethkingia</taxon>
    </lineage>
</organism>
<keyword evidence="6 8" id="KW-0808">Transferase</keyword>
<keyword evidence="7 8" id="KW-0320">Glycogen biosynthesis</keyword>
<evidence type="ECO:0000259" key="9">
    <source>
        <dbReference type="Pfam" id="PF00534"/>
    </source>
</evidence>
<evidence type="ECO:0000259" key="10">
    <source>
        <dbReference type="Pfam" id="PF08323"/>
    </source>
</evidence>
<evidence type="ECO:0000256" key="5">
    <source>
        <dbReference type="ARBA" id="ARBA00022676"/>
    </source>
</evidence>
<dbReference type="NCBIfam" id="TIGR02095">
    <property type="entry name" value="glgA"/>
    <property type="match status" value="1"/>
</dbReference>
<evidence type="ECO:0000256" key="1">
    <source>
        <dbReference type="ARBA" id="ARBA00001478"/>
    </source>
</evidence>
<evidence type="ECO:0000256" key="4">
    <source>
        <dbReference type="ARBA" id="ARBA00010281"/>
    </source>
</evidence>
<keyword evidence="5 8" id="KW-0328">Glycosyltransferase</keyword>
<dbReference type="PANTHER" id="PTHR45825">
    <property type="entry name" value="GRANULE-BOUND STARCH SYNTHASE 1, CHLOROPLASTIC/AMYLOPLASTIC"/>
    <property type="match status" value="1"/>
</dbReference>
<reference evidence="11" key="2">
    <citation type="journal article" date="2015" name="Genome Biol. Evol.">
        <title>Complete Genome Sequence and Transcriptomic Analysis of the Novel Pathogen Elizabethkingia anophelis in Response to Oxidative Stress.</title>
        <authorList>
            <person name="Li Y."/>
            <person name="Liu Y."/>
            <person name="Chew S.C."/>
            <person name="Tay M."/>
            <person name="Salido M.M."/>
            <person name="Teo J."/>
            <person name="Lauro F.M."/>
            <person name="Givskov M."/>
            <person name="Yang L."/>
        </authorList>
    </citation>
    <scope>NUCLEOTIDE SEQUENCE</scope>
    <source>
        <strain evidence="11">NUHP1</strain>
    </source>
</reference>
<dbReference type="STRING" id="1338011.BD94_1961"/>
<dbReference type="Pfam" id="PF08323">
    <property type="entry name" value="Glyco_transf_5"/>
    <property type="match status" value="1"/>
</dbReference>
<comment type="pathway">
    <text evidence="3 8">Glycan biosynthesis; glycogen biosynthesis.</text>
</comment>
<dbReference type="AlphaFoldDB" id="A0A077EDU7"/>
<protein>
    <recommendedName>
        <fullName evidence="8">Glycogen synthase</fullName>
        <ecNumber evidence="8">2.4.1.21</ecNumber>
    </recommendedName>
    <alternativeName>
        <fullName evidence="8">Starch [bacterial glycogen] synthase</fullName>
    </alternativeName>
</protein>
<evidence type="ECO:0000256" key="2">
    <source>
        <dbReference type="ARBA" id="ARBA00002764"/>
    </source>
</evidence>
<dbReference type="HAMAP" id="MF_00484">
    <property type="entry name" value="Glycogen_synth"/>
    <property type="match status" value="1"/>
</dbReference>
<proteinExistence type="inferred from homology"/>
<feature type="domain" description="Starch synthase catalytic" evidence="10">
    <location>
        <begin position="20"/>
        <end position="249"/>
    </location>
</feature>
<dbReference type="CDD" id="cd03791">
    <property type="entry name" value="GT5_Glycogen_synthase_DULL1-like"/>
    <property type="match status" value="1"/>
</dbReference>
<dbReference type="EC" id="2.4.1.21" evidence="8"/>
<dbReference type="InterPro" id="IPR001296">
    <property type="entry name" value="Glyco_trans_1"/>
</dbReference>
<accession>A0A077EDU7</accession>
<dbReference type="Gene3D" id="3.40.50.2000">
    <property type="entry name" value="Glycogen Phosphorylase B"/>
    <property type="match status" value="2"/>
</dbReference>
<feature type="binding site" evidence="8">
    <location>
        <position position="32"/>
    </location>
    <ligand>
        <name>ADP-alpha-D-glucose</name>
        <dbReference type="ChEBI" id="CHEBI:57498"/>
    </ligand>
</feature>
<dbReference type="SUPFAM" id="SSF53756">
    <property type="entry name" value="UDP-Glycosyltransferase/glycogen phosphorylase"/>
    <property type="match status" value="1"/>
</dbReference>
<feature type="domain" description="Glycosyl transferase family 1" evidence="9">
    <location>
        <begin position="292"/>
        <end position="465"/>
    </location>
</feature>
<dbReference type="UniPathway" id="UPA00164"/>
<comment type="catalytic activity">
    <reaction evidence="1 8">
        <text>[(1-&gt;4)-alpha-D-glucosyl](n) + ADP-alpha-D-glucose = [(1-&gt;4)-alpha-D-glucosyl](n+1) + ADP + H(+)</text>
        <dbReference type="Rhea" id="RHEA:18189"/>
        <dbReference type="Rhea" id="RHEA-COMP:9584"/>
        <dbReference type="Rhea" id="RHEA-COMP:9587"/>
        <dbReference type="ChEBI" id="CHEBI:15378"/>
        <dbReference type="ChEBI" id="CHEBI:15444"/>
        <dbReference type="ChEBI" id="CHEBI:57498"/>
        <dbReference type="ChEBI" id="CHEBI:456216"/>
        <dbReference type="EC" id="2.4.1.21"/>
    </reaction>
</comment>
<dbReference type="eggNOG" id="COG0297">
    <property type="taxonomic scope" value="Bacteria"/>
</dbReference>
<name>A0A077EDU7_9FLAO</name>
<dbReference type="EMBL" id="CP007547">
    <property type="protein sequence ID" value="AIL45736.1"/>
    <property type="molecule type" value="Genomic_DNA"/>
</dbReference>
<gene>
    <name evidence="8" type="primary">glgA</name>
    <name evidence="11" type="ORF">BD94_1961</name>
</gene>
<dbReference type="Proteomes" id="UP000028933">
    <property type="component" value="Chromosome"/>
</dbReference>
<evidence type="ECO:0000256" key="6">
    <source>
        <dbReference type="ARBA" id="ARBA00022679"/>
    </source>
</evidence>
<dbReference type="KEGG" id="eao:BD94_1961"/>
<dbReference type="GO" id="GO:0004373">
    <property type="term" value="F:alpha-1,4-glucan glucosyltransferase (UDP-glucose donor) activity"/>
    <property type="evidence" value="ECO:0007669"/>
    <property type="project" value="InterPro"/>
</dbReference>
<evidence type="ECO:0000313" key="12">
    <source>
        <dbReference type="Proteomes" id="UP000028933"/>
    </source>
</evidence>
<dbReference type="InterPro" id="IPR013534">
    <property type="entry name" value="Starch_synth_cat_dom"/>
</dbReference>
<dbReference type="InterPro" id="IPR011835">
    <property type="entry name" value="GS/SS"/>
</dbReference>
<comment type="similarity">
    <text evidence="4 8">Belongs to the glycosyltransferase 1 family. Bacterial/plant glycogen synthase subfamily.</text>
</comment>
<reference evidence="11" key="1">
    <citation type="journal article" date="2013" name="Lancet">
        <title>First case of E anophelis outbreak in an intensive-care unit.</title>
        <authorList>
            <person name="Teo J."/>
            <person name="Tan S.Y."/>
            <person name="Tay M."/>
            <person name="Ding Y."/>
            <person name="Kjelleberg S."/>
            <person name="Givskov M."/>
            <person name="Lin R.T."/>
            <person name="Yang L."/>
        </authorList>
    </citation>
    <scope>NUCLEOTIDE SEQUENCE [LARGE SCALE GENOMIC DNA]</scope>
    <source>
        <strain evidence="11">NUHP1</strain>
    </source>
</reference>
<evidence type="ECO:0000313" key="11">
    <source>
        <dbReference type="EMBL" id="AIL45736.1"/>
    </source>
</evidence>
<comment type="function">
    <text evidence="2 8">Synthesizes alpha-1,4-glucan chains using ADP-glucose.</text>
</comment>
<dbReference type="GO" id="GO:0005978">
    <property type="term" value="P:glycogen biosynthetic process"/>
    <property type="evidence" value="ECO:0007669"/>
    <property type="project" value="UniProtKB-UniRule"/>
</dbReference>
<dbReference type="Pfam" id="PF00534">
    <property type="entry name" value="Glycos_transf_1"/>
    <property type="match status" value="1"/>
</dbReference>
<evidence type="ECO:0000256" key="7">
    <source>
        <dbReference type="ARBA" id="ARBA00023056"/>
    </source>
</evidence>
<evidence type="ECO:0000256" key="3">
    <source>
        <dbReference type="ARBA" id="ARBA00004964"/>
    </source>
</evidence>